<dbReference type="GO" id="GO:0000976">
    <property type="term" value="F:transcription cis-regulatory region binding"/>
    <property type="evidence" value="ECO:0007669"/>
    <property type="project" value="TreeGrafter"/>
</dbReference>
<dbReference type="PROSITE" id="PS50931">
    <property type="entry name" value="HTH_LYSR"/>
    <property type="match status" value="1"/>
</dbReference>
<comment type="similarity">
    <text evidence="1">Belongs to the LysR transcriptional regulatory family.</text>
</comment>
<feature type="domain" description="HTH lysR-type" evidence="5">
    <location>
        <begin position="1"/>
        <end position="58"/>
    </location>
</feature>
<dbReference type="Gene3D" id="1.10.10.10">
    <property type="entry name" value="Winged helix-like DNA-binding domain superfamily/Winged helix DNA-binding domain"/>
    <property type="match status" value="1"/>
</dbReference>
<dbReference type="KEGG" id="hfv:R50_0655"/>
<dbReference type="SUPFAM" id="SSF46785">
    <property type="entry name" value="Winged helix' DNA-binding domain"/>
    <property type="match status" value="1"/>
</dbReference>
<dbReference type="Pfam" id="PF03466">
    <property type="entry name" value="LysR_substrate"/>
    <property type="match status" value="1"/>
</dbReference>
<gene>
    <name evidence="6" type="ORF">R50_0655</name>
</gene>
<evidence type="ECO:0000259" key="5">
    <source>
        <dbReference type="PROSITE" id="PS50931"/>
    </source>
</evidence>
<dbReference type="PANTHER" id="PTHR30126:SF39">
    <property type="entry name" value="HTH-TYPE TRANSCRIPTIONAL REGULATOR CYSL"/>
    <property type="match status" value="1"/>
</dbReference>
<dbReference type="SUPFAM" id="SSF53850">
    <property type="entry name" value="Periplasmic binding protein-like II"/>
    <property type="match status" value="1"/>
</dbReference>
<dbReference type="Proteomes" id="UP000503399">
    <property type="component" value="Chromosome"/>
</dbReference>
<evidence type="ECO:0000313" key="7">
    <source>
        <dbReference type="Proteomes" id="UP000503399"/>
    </source>
</evidence>
<proteinExistence type="inferred from homology"/>
<name>A0A6F8ZE05_9FIRM</name>
<dbReference type="InterPro" id="IPR005119">
    <property type="entry name" value="LysR_subst-bd"/>
</dbReference>
<dbReference type="Pfam" id="PF00126">
    <property type="entry name" value="HTH_1"/>
    <property type="match status" value="1"/>
</dbReference>
<evidence type="ECO:0000256" key="4">
    <source>
        <dbReference type="ARBA" id="ARBA00023163"/>
    </source>
</evidence>
<dbReference type="FunFam" id="1.10.10.10:FF:000001">
    <property type="entry name" value="LysR family transcriptional regulator"/>
    <property type="match status" value="1"/>
</dbReference>
<dbReference type="Gene3D" id="3.40.190.290">
    <property type="match status" value="1"/>
</dbReference>
<reference evidence="6 7" key="1">
    <citation type="submission" date="2020-02" db="EMBL/GenBank/DDBJ databases">
        <authorList>
            <person name="Hogendoorn C."/>
        </authorList>
    </citation>
    <scope>NUCLEOTIDE SEQUENCE [LARGE SCALE GENOMIC DNA]</scope>
    <source>
        <strain evidence="6">R501</strain>
    </source>
</reference>
<dbReference type="PANTHER" id="PTHR30126">
    <property type="entry name" value="HTH-TYPE TRANSCRIPTIONAL REGULATOR"/>
    <property type="match status" value="1"/>
</dbReference>
<dbReference type="GO" id="GO:0003700">
    <property type="term" value="F:DNA-binding transcription factor activity"/>
    <property type="evidence" value="ECO:0007669"/>
    <property type="project" value="InterPro"/>
</dbReference>
<evidence type="ECO:0000256" key="3">
    <source>
        <dbReference type="ARBA" id="ARBA00023125"/>
    </source>
</evidence>
<evidence type="ECO:0000256" key="1">
    <source>
        <dbReference type="ARBA" id="ARBA00009437"/>
    </source>
</evidence>
<dbReference type="InterPro" id="IPR000847">
    <property type="entry name" value="LysR_HTH_N"/>
</dbReference>
<keyword evidence="2" id="KW-0805">Transcription regulation</keyword>
<accession>A0A6F8ZE05</accession>
<evidence type="ECO:0000256" key="2">
    <source>
        <dbReference type="ARBA" id="ARBA00023015"/>
    </source>
</evidence>
<organism evidence="6 7">
    <name type="scientific">Candidatus Hydrogenisulfobacillus filiaventi</name>
    <dbReference type="NCBI Taxonomy" id="2707344"/>
    <lineage>
        <taxon>Bacteria</taxon>
        <taxon>Bacillati</taxon>
        <taxon>Bacillota</taxon>
        <taxon>Clostridia</taxon>
        <taxon>Eubacteriales</taxon>
        <taxon>Clostridiales Family XVII. Incertae Sedis</taxon>
        <taxon>Candidatus Hydrogenisulfobacillus</taxon>
    </lineage>
</organism>
<dbReference type="EMBL" id="LR778114">
    <property type="protein sequence ID" value="CAB1128161.1"/>
    <property type="molecule type" value="Genomic_DNA"/>
</dbReference>
<dbReference type="AlphaFoldDB" id="A0A6F8ZE05"/>
<sequence length="301" mass="31831">MDLDDLRLLLRTAEEGSISRAARALAMSQPNASRRLQRLEREVGRPLLDRQTTPLVPTAAGLKLLAFARDTLQRWEALTESLAGPEGLTGELRLAASTAPSAGLVSRLAAAFLGAHPGVHIHLATLDSRAVEAAVVARHASLGFIGCRPRDPSLRYAAVADDEILLLVPDRPPFADLPDPLPRDRLAGLPLVVREEGSCTQKTAFEALERVGCAAGRFRVVLEVDSHPALLAAVASGAGAGFASAAALHEMPGQGIRALHVAGTNLSRHLYLIYDPAELRRDAVAAAFIAFALDSGRHTGG</sequence>
<keyword evidence="3" id="KW-0238">DNA-binding</keyword>
<dbReference type="InterPro" id="IPR036390">
    <property type="entry name" value="WH_DNA-bd_sf"/>
</dbReference>
<keyword evidence="7" id="KW-1185">Reference proteome</keyword>
<keyword evidence="4" id="KW-0804">Transcription</keyword>
<evidence type="ECO:0000313" key="6">
    <source>
        <dbReference type="EMBL" id="CAB1128161.1"/>
    </source>
</evidence>
<protein>
    <submittedName>
        <fullName evidence="6">HTH lysR-type domain-containing protein</fullName>
    </submittedName>
</protein>
<dbReference type="InterPro" id="IPR036388">
    <property type="entry name" value="WH-like_DNA-bd_sf"/>
</dbReference>
<dbReference type="PRINTS" id="PR00039">
    <property type="entry name" value="HTHLYSR"/>
</dbReference>